<dbReference type="GO" id="GO:0016787">
    <property type="term" value="F:hydrolase activity"/>
    <property type="evidence" value="ECO:0007669"/>
    <property type="project" value="UniProtKB-KW"/>
</dbReference>
<proteinExistence type="predicted"/>
<dbReference type="GO" id="GO:0005886">
    <property type="term" value="C:plasma membrane"/>
    <property type="evidence" value="ECO:0007669"/>
    <property type="project" value="UniProtKB-SubCell"/>
</dbReference>
<evidence type="ECO:0000256" key="1">
    <source>
        <dbReference type="ARBA" id="ARBA00004651"/>
    </source>
</evidence>
<keyword evidence="6 7" id="KW-0472">Membrane</keyword>
<evidence type="ECO:0000256" key="3">
    <source>
        <dbReference type="ARBA" id="ARBA00022692"/>
    </source>
</evidence>
<keyword evidence="10" id="KW-1185">Reference proteome</keyword>
<feature type="transmembrane region" description="Helical" evidence="7">
    <location>
        <begin position="146"/>
        <end position="168"/>
    </location>
</feature>
<dbReference type="InterPro" id="IPR036938">
    <property type="entry name" value="PAP2/HPO_sf"/>
</dbReference>
<feature type="transmembrane region" description="Helical" evidence="7">
    <location>
        <begin position="206"/>
        <end position="225"/>
    </location>
</feature>
<evidence type="ECO:0000256" key="6">
    <source>
        <dbReference type="ARBA" id="ARBA00023136"/>
    </source>
</evidence>
<dbReference type="Pfam" id="PF01569">
    <property type="entry name" value="PAP2"/>
    <property type="match status" value="1"/>
</dbReference>
<dbReference type="InterPro" id="IPR000326">
    <property type="entry name" value="PAP2/HPO"/>
</dbReference>
<evidence type="ECO:0000256" key="5">
    <source>
        <dbReference type="ARBA" id="ARBA00022989"/>
    </source>
</evidence>
<keyword evidence="3 7" id="KW-0812">Transmembrane</keyword>
<dbReference type="PANTHER" id="PTHR14969:SF62">
    <property type="entry name" value="DECAPRENYLPHOSPHORYL-5-PHOSPHORIBOSE PHOSPHATASE RV3807C-RELATED"/>
    <property type="match status" value="1"/>
</dbReference>
<sequence length="231" mass="24601">MELPPVGTAAVTRTRATAPVPVTVCVTALCLLVLVLLGAGVRSAFGPQLRLDATVSEALYVGDGRAPALHGLLEVLTAPGVSWVRFVVFLPVLVWLVRRRSWWTAGWLVTAVVLVAPLTSLLKQYFGRIRPPFEDGGARYESLSFPSGHSSGIATLVTVALVLLWPVVSARTRRWSVVAGVALVVLVGLTRMWLGVHYLSDVVGGWSFGLAWTLGTALLFGALPGGRAALR</sequence>
<protein>
    <submittedName>
        <fullName evidence="9">Undecaprenyl-diphosphatase</fullName>
    </submittedName>
</protein>
<accession>A0A286H5A0</accession>
<feature type="domain" description="Phosphatidic acid phosphatase type 2/haloperoxidase" evidence="8">
    <location>
        <begin position="104"/>
        <end position="217"/>
    </location>
</feature>
<dbReference type="AlphaFoldDB" id="A0A286H5A0"/>
<evidence type="ECO:0000313" key="10">
    <source>
        <dbReference type="Proteomes" id="UP000219482"/>
    </source>
</evidence>
<evidence type="ECO:0000259" key="8">
    <source>
        <dbReference type="SMART" id="SM00014"/>
    </source>
</evidence>
<dbReference type="Proteomes" id="UP000219482">
    <property type="component" value="Unassembled WGS sequence"/>
</dbReference>
<dbReference type="PANTHER" id="PTHR14969">
    <property type="entry name" value="SPHINGOSINE-1-PHOSPHATE PHOSPHOHYDROLASE"/>
    <property type="match status" value="1"/>
</dbReference>
<dbReference type="Gene3D" id="1.20.144.10">
    <property type="entry name" value="Phosphatidic acid phosphatase type 2/haloperoxidase"/>
    <property type="match status" value="2"/>
</dbReference>
<gene>
    <name evidence="9" type="ORF">SAMN06272739_3935</name>
</gene>
<feature type="transmembrane region" description="Helical" evidence="7">
    <location>
        <begin position="80"/>
        <end position="97"/>
    </location>
</feature>
<evidence type="ECO:0000256" key="4">
    <source>
        <dbReference type="ARBA" id="ARBA00022801"/>
    </source>
</evidence>
<evidence type="ECO:0000256" key="2">
    <source>
        <dbReference type="ARBA" id="ARBA00022475"/>
    </source>
</evidence>
<feature type="transmembrane region" description="Helical" evidence="7">
    <location>
        <begin position="104"/>
        <end position="126"/>
    </location>
</feature>
<feature type="transmembrane region" description="Helical" evidence="7">
    <location>
        <begin position="20"/>
        <end position="41"/>
    </location>
</feature>
<dbReference type="SUPFAM" id="SSF48317">
    <property type="entry name" value="Acid phosphatase/Vanadium-dependent haloperoxidase"/>
    <property type="match status" value="1"/>
</dbReference>
<evidence type="ECO:0000256" key="7">
    <source>
        <dbReference type="SAM" id="Phobius"/>
    </source>
</evidence>
<dbReference type="EMBL" id="OCNK01000005">
    <property type="protein sequence ID" value="SOE02975.1"/>
    <property type="molecule type" value="Genomic_DNA"/>
</dbReference>
<dbReference type="SMART" id="SM00014">
    <property type="entry name" value="acidPPc"/>
    <property type="match status" value="1"/>
</dbReference>
<keyword evidence="5 7" id="KW-1133">Transmembrane helix</keyword>
<keyword evidence="4" id="KW-0378">Hydrolase</keyword>
<dbReference type="CDD" id="cd03392">
    <property type="entry name" value="PAP2_like_2"/>
    <property type="match status" value="1"/>
</dbReference>
<keyword evidence="2" id="KW-1003">Cell membrane</keyword>
<feature type="transmembrane region" description="Helical" evidence="7">
    <location>
        <begin position="175"/>
        <end position="194"/>
    </location>
</feature>
<name>A0A286H5A0_9ACTN</name>
<reference evidence="10" key="1">
    <citation type="submission" date="2017-09" db="EMBL/GenBank/DDBJ databases">
        <authorList>
            <person name="Varghese N."/>
            <person name="Submissions S."/>
        </authorList>
    </citation>
    <scope>NUCLEOTIDE SEQUENCE [LARGE SCALE GENOMIC DNA]</scope>
    <source>
        <strain evidence="10">DSM 44270</strain>
    </source>
</reference>
<organism evidence="9 10">
    <name type="scientific">Blastococcus haudaquaticus</name>
    <dbReference type="NCBI Taxonomy" id="1938745"/>
    <lineage>
        <taxon>Bacteria</taxon>
        <taxon>Bacillati</taxon>
        <taxon>Actinomycetota</taxon>
        <taxon>Actinomycetes</taxon>
        <taxon>Geodermatophilales</taxon>
        <taxon>Geodermatophilaceae</taxon>
        <taxon>Blastococcus</taxon>
    </lineage>
</organism>
<evidence type="ECO:0000313" key="9">
    <source>
        <dbReference type="EMBL" id="SOE02975.1"/>
    </source>
</evidence>
<comment type="subcellular location">
    <subcellularLocation>
        <location evidence="1">Cell membrane</location>
        <topology evidence="1">Multi-pass membrane protein</topology>
    </subcellularLocation>
</comment>
<dbReference type="RefSeq" id="WP_235003553.1">
    <property type="nucleotide sequence ID" value="NZ_OCNK01000005.1"/>
</dbReference>